<evidence type="ECO:0000313" key="2">
    <source>
        <dbReference type="EMBL" id="MDH6064861.1"/>
    </source>
</evidence>
<sequence>MTEKQTRRNFLITTVAVAGGITATNAFQKAATPTATMPERVLGGTEVNLPIFGLGGAGQTPLSWHDRQGDAEAIIQKALQLGIRYFDTAASYGPSEDYLGKVLPPHRAKVFLASKTDKRDYDGAWRELERSLKRLNTDYLDLWQLHHVSFASELDTIFSPSGAIKALEQAIQQKLVRFAGITGHHDPEIIAEGLRRYSFHATLIPVNAADPHHPRPFLPVVMPVAQAKNVGVIAMKVPAYGRLFKPGGLTGMQQALGYTMSQPGVHCCVVAAENTTQLENNVKVARAFQPLSQAELAAMAQRTANIWEETTFFRTWT</sequence>
<dbReference type="PROSITE" id="PS51318">
    <property type="entry name" value="TAT"/>
    <property type="match status" value="1"/>
</dbReference>
<dbReference type="InterPro" id="IPR036812">
    <property type="entry name" value="NAD(P)_OxRdtase_dom_sf"/>
</dbReference>
<dbReference type="Proteomes" id="UP001159370">
    <property type="component" value="Unassembled WGS sequence"/>
</dbReference>
<dbReference type="EMBL" id="JANQDL010000095">
    <property type="protein sequence ID" value="MDH6064861.1"/>
    <property type="molecule type" value="Genomic_DNA"/>
</dbReference>
<dbReference type="InterPro" id="IPR053135">
    <property type="entry name" value="AKR2_Oxidoreductase"/>
</dbReference>
<dbReference type="PANTHER" id="PTHR43312:SF1">
    <property type="entry name" value="NADP-DEPENDENT OXIDOREDUCTASE DOMAIN-CONTAINING PROTEIN"/>
    <property type="match status" value="1"/>
</dbReference>
<dbReference type="AlphaFoldDB" id="A0AA43H0E4"/>
<dbReference type="Gene3D" id="3.20.20.100">
    <property type="entry name" value="NADP-dependent oxidoreductase domain"/>
    <property type="match status" value="1"/>
</dbReference>
<proteinExistence type="predicted"/>
<dbReference type="InterPro" id="IPR006311">
    <property type="entry name" value="TAT_signal"/>
</dbReference>
<dbReference type="GO" id="GO:0016491">
    <property type="term" value="F:oxidoreductase activity"/>
    <property type="evidence" value="ECO:0007669"/>
    <property type="project" value="InterPro"/>
</dbReference>
<dbReference type="SUPFAM" id="SSF51430">
    <property type="entry name" value="NAD(P)-linked oxidoreductase"/>
    <property type="match status" value="1"/>
</dbReference>
<reference evidence="2 3" key="1">
    <citation type="journal article" date="2023" name="J. Phycol.">
        <title>Chrysosporum ovalisporum is synonymous with the true-branching cyanobacterium Umezakia natans (Nostocales/Aphanizomenonaceae).</title>
        <authorList>
            <person name="McGregor G.B."/>
            <person name="Sendall B.C."/>
            <person name="Niiyama Y."/>
            <person name="Tuji A."/>
            <person name="Willis A."/>
        </authorList>
    </citation>
    <scope>NUCLEOTIDE SEQUENCE [LARGE SCALE GENOMIC DNA]</scope>
    <source>
        <strain evidence="2 3">FSS-62</strain>
    </source>
</reference>
<accession>A0AA43H0E4</accession>
<dbReference type="Pfam" id="PF00248">
    <property type="entry name" value="Aldo_ket_red"/>
    <property type="match status" value="1"/>
</dbReference>
<dbReference type="CDD" id="cd19100">
    <property type="entry name" value="AKR_unchar"/>
    <property type="match status" value="1"/>
</dbReference>
<name>A0AA43H0E4_9CYAN</name>
<organism evidence="2 3">
    <name type="scientific">Umezakia ovalisporum FSS-62</name>
    <dbReference type="NCBI Taxonomy" id="2971776"/>
    <lineage>
        <taxon>Bacteria</taxon>
        <taxon>Bacillati</taxon>
        <taxon>Cyanobacteriota</taxon>
        <taxon>Cyanophyceae</taxon>
        <taxon>Nostocales</taxon>
        <taxon>Nodulariaceae</taxon>
        <taxon>Umezakia</taxon>
    </lineage>
</organism>
<protein>
    <submittedName>
        <fullName evidence="2">Aldo/keto reductase</fullName>
    </submittedName>
</protein>
<dbReference type="PANTHER" id="PTHR43312">
    <property type="entry name" value="D-THREO-ALDOSE 1-DEHYDROGENASE"/>
    <property type="match status" value="1"/>
</dbReference>
<evidence type="ECO:0000313" key="3">
    <source>
        <dbReference type="Proteomes" id="UP001159370"/>
    </source>
</evidence>
<feature type="domain" description="NADP-dependent oxidoreductase" evidence="1">
    <location>
        <begin position="64"/>
        <end position="243"/>
    </location>
</feature>
<dbReference type="PRINTS" id="PR00069">
    <property type="entry name" value="ALDKETRDTASE"/>
</dbReference>
<dbReference type="RefSeq" id="WP_280650560.1">
    <property type="nucleotide sequence ID" value="NZ_JANQDL010000095.1"/>
</dbReference>
<dbReference type="InterPro" id="IPR020471">
    <property type="entry name" value="AKR"/>
</dbReference>
<dbReference type="GeneID" id="83684493"/>
<dbReference type="InterPro" id="IPR023210">
    <property type="entry name" value="NADP_OxRdtase_dom"/>
</dbReference>
<gene>
    <name evidence="2" type="ORF">NWP23_14090</name>
</gene>
<evidence type="ECO:0000259" key="1">
    <source>
        <dbReference type="Pfam" id="PF00248"/>
    </source>
</evidence>
<comment type="caution">
    <text evidence="2">The sequence shown here is derived from an EMBL/GenBank/DDBJ whole genome shotgun (WGS) entry which is preliminary data.</text>
</comment>